<evidence type="ECO:0000256" key="2">
    <source>
        <dbReference type="ARBA" id="ARBA00023125"/>
    </source>
</evidence>
<evidence type="ECO:0000256" key="1">
    <source>
        <dbReference type="ARBA" id="ARBA00023015"/>
    </source>
</evidence>
<dbReference type="PROSITE" id="PS50987">
    <property type="entry name" value="HTH_ARSR_2"/>
    <property type="match status" value="1"/>
</dbReference>
<dbReference type="PANTHER" id="PTHR43132">
    <property type="entry name" value="ARSENICAL RESISTANCE OPERON REPRESSOR ARSR-RELATED"/>
    <property type="match status" value="1"/>
</dbReference>
<sequence>MSTIRQEPIAALVMNARAPMPTSATAGWRVAGHDTGTAANQTPLSMHKALYKIMCMNAHTAEVYGDVTEFFSALATPVRAAIVHRLTERPWSVGELAQELDVSQPLISQHLRVLRSAHLVTSHRSGQRVTYALADEHVAHVFLDAYTHMKEQR</sequence>
<dbReference type="GO" id="GO:0003677">
    <property type="term" value="F:DNA binding"/>
    <property type="evidence" value="ECO:0007669"/>
    <property type="project" value="UniProtKB-KW"/>
</dbReference>
<evidence type="ECO:0000256" key="3">
    <source>
        <dbReference type="ARBA" id="ARBA00023163"/>
    </source>
</evidence>
<evidence type="ECO:0000313" key="6">
    <source>
        <dbReference type="Proteomes" id="UP000316196"/>
    </source>
</evidence>
<reference evidence="5 6" key="1">
    <citation type="submission" date="2019-06" db="EMBL/GenBank/DDBJ databases">
        <title>Sequencing the genomes of 1000 actinobacteria strains.</title>
        <authorList>
            <person name="Klenk H.-P."/>
        </authorList>
    </citation>
    <scope>NUCLEOTIDE SEQUENCE [LARGE SCALE GENOMIC DNA]</scope>
    <source>
        <strain evidence="5 6">DSM 8251</strain>
    </source>
</reference>
<dbReference type="InterPro" id="IPR036388">
    <property type="entry name" value="WH-like_DNA-bd_sf"/>
</dbReference>
<name>A0A542ZBN9_9ACTN</name>
<dbReference type="Proteomes" id="UP000316196">
    <property type="component" value="Unassembled WGS sequence"/>
</dbReference>
<evidence type="ECO:0000259" key="4">
    <source>
        <dbReference type="PROSITE" id="PS50987"/>
    </source>
</evidence>
<protein>
    <submittedName>
        <fullName evidence="5">ArsR family transcriptional regulator</fullName>
    </submittedName>
</protein>
<dbReference type="InterPro" id="IPR036390">
    <property type="entry name" value="WH_DNA-bd_sf"/>
</dbReference>
<dbReference type="SMART" id="SM00418">
    <property type="entry name" value="HTH_ARSR"/>
    <property type="match status" value="1"/>
</dbReference>
<dbReference type="Pfam" id="PF12840">
    <property type="entry name" value="HTH_20"/>
    <property type="match status" value="1"/>
</dbReference>
<dbReference type="InterPro" id="IPR051011">
    <property type="entry name" value="Metal_resp_trans_reg"/>
</dbReference>
<dbReference type="AlphaFoldDB" id="A0A542ZBN9"/>
<comment type="caution">
    <text evidence="5">The sequence shown here is derived from an EMBL/GenBank/DDBJ whole genome shotgun (WGS) entry which is preliminary data.</text>
</comment>
<dbReference type="SUPFAM" id="SSF46785">
    <property type="entry name" value="Winged helix' DNA-binding domain"/>
    <property type="match status" value="1"/>
</dbReference>
<organism evidence="5 6">
    <name type="scientific">Propioniferax innocua</name>
    <dbReference type="NCBI Taxonomy" id="1753"/>
    <lineage>
        <taxon>Bacteria</taxon>
        <taxon>Bacillati</taxon>
        <taxon>Actinomycetota</taxon>
        <taxon>Actinomycetes</taxon>
        <taxon>Propionibacteriales</taxon>
        <taxon>Propionibacteriaceae</taxon>
        <taxon>Propioniferax</taxon>
    </lineage>
</organism>
<dbReference type="InterPro" id="IPR011991">
    <property type="entry name" value="ArsR-like_HTH"/>
</dbReference>
<evidence type="ECO:0000313" key="5">
    <source>
        <dbReference type="EMBL" id="TQL57763.1"/>
    </source>
</evidence>
<keyword evidence="2" id="KW-0238">DNA-binding</keyword>
<feature type="domain" description="HTH arsR-type" evidence="4">
    <location>
        <begin position="59"/>
        <end position="153"/>
    </location>
</feature>
<dbReference type="PRINTS" id="PR00778">
    <property type="entry name" value="HTHARSR"/>
</dbReference>
<keyword evidence="1" id="KW-0805">Transcription regulation</keyword>
<dbReference type="GO" id="GO:0003700">
    <property type="term" value="F:DNA-binding transcription factor activity"/>
    <property type="evidence" value="ECO:0007669"/>
    <property type="project" value="InterPro"/>
</dbReference>
<accession>A0A542ZBN9</accession>
<dbReference type="CDD" id="cd00090">
    <property type="entry name" value="HTH_ARSR"/>
    <property type="match status" value="1"/>
</dbReference>
<dbReference type="Gene3D" id="1.10.10.10">
    <property type="entry name" value="Winged helix-like DNA-binding domain superfamily/Winged helix DNA-binding domain"/>
    <property type="match status" value="1"/>
</dbReference>
<gene>
    <name evidence="5" type="ORF">FB460_1605</name>
</gene>
<keyword evidence="3" id="KW-0804">Transcription</keyword>
<proteinExistence type="predicted"/>
<dbReference type="PANTHER" id="PTHR43132:SF6">
    <property type="entry name" value="HTH-TYPE TRANSCRIPTIONAL REPRESSOR CZRA"/>
    <property type="match status" value="1"/>
</dbReference>
<dbReference type="EMBL" id="VFOR01000002">
    <property type="protein sequence ID" value="TQL57763.1"/>
    <property type="molecule type" value="Genomic_DNA"/>
</dbReference>
<dbReference type="NCBIfam" id="NF033788">
    <property type="entry name" value="HTH_metalloreg"/>
    <property type="match status" value="1"/>
</dbReference>
<keyword evidence="6" id="KW-1185">Reference proteome</keyword>
<dbReference type="InterPro" id="IPR001845">
    <property type="entry name" value="HTH_ArsR_DNA-bd_dom"/>
</dbReference>